<dbReference type="Pfam" id="PF04987">
    <property type="entry name" value="PigN"/>
    <property type="match status" value="1"/>
</dbReference>
<dbReference type="PANTHER" id="PTHR12250">
    <property type="entry name" value="PHOSPHATIDYLINOSITOL GLYCAN, CLASS N"/>
    <property type="match status" value="1"/>
</dbReference>
<gene>
    <name evidence="14" type="ORF">M514_00982</name>
</gene>
<dbReference type="GO" id="GO:0006506">
    <property type="term" value="P:GPI anchor biosynthetic process"/>
    <property type="evidence" value="ECO:0007669"/>
    <property type="project" value="UniProtKB-UniPathway"/>
</dbReference>
<dbReference type="GO" id="GO:0005789">
    <property type="term" value="C:endoplasmic reticulum membrane"/>
    <property type="evidence" value="ECO:0007669"/>
    <property type="project" value="UniProtKB-SubCell"/>
</dbReference>
<evidence type="ECO:0000259" key="13">
    <source>
        <dbReference type="Pfam" id="PF04987"/>
    </source>
</evidence>
<evidence type="ECO:0000256" key="6">
    <source>
        <dbReference type="ARBA" id="ARBA00022679"/>
    </source>
</evidence>
<dbReference type="InterPro" id="IPR002591">
    <property type="entry name" value="Phosphodiest/P_Trfase"/>
</dbReference>
<accession>A0A085NLY8</accession>
<dbReference type="EC" id="2.-.-.-" evidence="12"/>
<dbReference type="AlphaFoldDB" id="A0A085NLY8"/>
<dbReference type="InterPro" id="IPR037671">
    <property type="entry name" value="PIGN_N"/>
</dbReference>
<dbReference type="EMBL" id="KL367487">
    <property type="protein sequence ID" value="KFD70484.1"/>
    <property type="molecule type" value="Genomic_DNA"/>
</dbReference>
<feature type="transmembrane region" description="Helical" evidence="12">
    <location>
        <begin position="471"/>
        <end position="499"/>
    </location>
</feature>
<dbReference type="InterPro" id="IPR017852">
    <property type="entry name" value="GPI_EtnP_transferase_1_C"/>
</dbReference>
<comment type="similarity">
    <text evidence="3 12">Belongs to the PIGG/PIGN/PIGO family. PIGN subfamily.</text>
</comment>
<evidence type="ECO:0000313" key="14">
    <source>
        <dbReference type="EMBL" id="KFD70484.1"/>
    </source>
</evidence>
<dbReference type="GO" id="GO:0051377">
    <property type="term" value="F:mannose-ethanolamine phosphotransferase activity"/>
    <property type="evidence" value="ECO:0007669"/>
    <property type="project" value="UniProtKB-UniRule"/>
</dbReference>
<comment type="function">
    <text evidence="12">Ethanolamine phosphate transferase involved in glycosylphosphatidylinositol-anchor biosynthesis. Transfers ethanolamine phosphate to the first alpha-1,4-linked mannose of the glycosylphosphatidylinositol precursor of GPI-anchor.</text>
</comment>
<dbReference type="Gene3D" id="3.40.720.10">
    <property type="entry name" value="Alkaline Phosphatase, subunit A"/>
    <property type="match status" value="2"/>
</dbReference>
<evidence type="ECO:0000256" key="8">
    <source>
        <dbReference type="ARBA" id="ARBA00022824"/>
    </source>
</evidence>
<feature type="transmembrane region" description="Helical" evidence="12">
    <location>
        <begin position="814"/>
        <end position="835"/>
    </location>
</feature>
<evidence type="ECO:0000256" key="5">
    <source>
        <dbReference type="ARBA" id="ARBA00022502"/>
    </source>
</evidence>
<feature type="transmembrane region" description="Helical" evidence="12">
    <location>
        <begin position="6"/>
        <end position="26"/>
    </location>
</feature>
<keyword evidence="7 12" id="KW-0812">Transmembrane</keyword>
<feature type="transmembrane region" description="Helical" evidence="12">
    <location>
        <begin position="511"/>
        <end position="532"/>
    </location>
</feature>
<dbReference type="SUPFAM" id="SSF53649">
    <property type="entry name" value="Alkaline phosphatase-like"/>
    <property type="match status" value="1"/>
</dbReference>
<proteinExistence type="inferred from homology"/>
<dbReference type="InterPro" id="IPR007070">
    <property type="entry name" value="GPI_EtnP_transferase_1"/>
</dbReference>
<feature type="transmembrane region" description="Helical" evidence="12">
    <location>
        <begin position="742"/>
        <end position="760"/>
    </location>
</feature>
<feature type="transmembrane region" description="Helical" evidence="12">
    <location>
        <begin position="613"/>
        <end position="631"/>
    </location>
</feature>
<dbReference type="Proteomes" id="UP000030758">
    <property type="component" value="Unassembled WGS sequence"/>
</dbReference>
<feature type="transmembrane region" description="Helical" evidence="12">
    <location>
        <begin position="431"/>
        <end position="451"/>
    </location>
</feature>
<evidence type="ECO:0000256" key="9">
    <source>
        <dbReference type="ARBA" id="ARBA00022989"/>
    </source>
</evidence>
<keyword evidence="8 12" id="KW-0256">Endoplasmic reticulum</keyword>
<feature type="transmembrane region" description="Helical" evidence="12">
    <location>
        <begin position="564"/>
        <end position="584"/>
    </location>
</feature>
<dbReference type="InterPro" id="IPR017850">
    <property type="entry name" value="Alkaline_phosphatase_core_sf"/>
</dbReference>
<evidence type="ECO:0000256" key="1">
    <source>
        <dbReference type="ARBA" id="ARBA00004477"/>
    </source>
</evidence>
<feature type="transmembrane region" description="Helical" evidence="12">
    <location>
        <begin position="847"/>
        <end position="867"/>
    </location>
</feature>
<dbReference type="OrthoDB" id="2748310at2759"/>
<keyword evidence="5 12" id="KW-0337">GPI-anchor biosynthesis</keyword>
<feature type="transmembrane region" description="Helical" evidence="12">
    <location>
        <begin position="590"/>
        <end position="608"/>
    </location>
</feature>
<keyword evidence="10 12" id="KW-0472">Membrane</keyword>
<feature type="transmembrane region" description="Helical" evidence="12">
    <location>
        <begin position="538"/>
        <end position="557"/>
    </location>
</feature>
<feature type="transmembrane region" description="Helical" evidence="12">
    <location>
        <begin position="671"/>
        <end position="689"/>
    </location>
</feature>
<feature type="transmembrane region" description="Helical" evidence="12">
    <location>
        <begin position="780"/>
        <end position="807"/>
    </location>
</feature>
<feature type="domain" description="GPI ethanolamine phosphate transferase 1 C-terminal" evidence="13">
    <location>
        <begin position="419"/>
        <end position="839"/>
    </location>
</feature>
<evidence type="ECO:0000256" key="4">
    <source>
        <dbReference type="ARBA" id="ARBA00020831"/>
    </source>
</evidence>
<dbReference type="UniPathway" id="UPA00196"/>
<comment type="subcellular location">
    <subcellularLocation>
        <location evidence="1 12">Endoplasmic reticulum membrane</location>
        <topology evidence="1 12">Multi-pass membrane protein</topology>
    </subcellularLocation>
</comment>
<evidence type="ECO:0000256" key="7">
    <source>
        <dbReference type="ARBA" id="ARBA00022692"/>
    </source>
</evidence>
<evidence type="ECO:0000256" key="11">
    <source>
        <dbReference type="ARBA" id="ARBA00023180"/>
    </source>
</evidence>
<dbReference type="Pfam" id="PF01663">
    <property type="entry name" value="Phosphodiest"/>
    <property type="match status" value="1"/>
</dbReference>
<evidence type="ECO:0000256" key="3">
    <source>
        <dbReference type="ARBA" id="ARBA00008400"/>
    </source>
</evidence>
<evidence type="ECO:0000256" key="10">
    <source>
        <dbReference type="ARBA" id="ARBA00023136"/>
    </source>
</evidence>
<keyword evidence="11" id="KW-0325">Glycoprotein</keyword>
<dbReference type="PANTHER" id="PTHR12250:SF0">
    <property type="entry name" value="GPI ETHANOLAMINE PHOSPHATE TRANSFERASE 1"/>
    <property type="match status" value="1"/>
</dbReference>
<sequence>MVSWTGALLGLVVHLILLYAVFDVYYSSPLVHGMRSHGANAAPPADRLVLFVVDGLRAQSFFECDANGTVKSPFLRQMSRKGSWGISKTRVPTETRPGHVAIISGFPEDVSAVMRGWRENPVEFDSFFNQSRYTWSWGSSSTISIFSKGHSKAHIFTHSYPVEMEEFYREAYQLDDWVFRKFKMFLNLTLTNGTLNNMVHQNKIAFFLHLLGMDMLGHSSKPYTETYDKGIRMVDRGIEELYYVIEDYFGDERTAYVLTADHGMTDWGSHGAGSTQETNAPLITWGSGINRMLDTTSSACWPTSSLDVDQVDIAPLMSALIGAAFPANSVGVLPLEYLNISSRNKALLMLANFKQLLEQMLVQMERKREMYWSIFFREFPDMTAQKIRTLSDTLDSFLSKKRYAAMADICKQWIPTVLQGMKYYHQYERRLLTCCIIASFCAWLLCVFSILVRSESLDLTLSHCNNFQLGIMGGVLFLSWCNSLPLTFILYTVMPLYLLQAANLRWVNLKGIFSCRLTLLAVILLAVIFTEMLVLTFFYRHALIICIALMAVWICTLRNCSYRLRLCFVSLCVADCLFTLLPVVGQQPHYDLVLSFCFVWSFLTLLLIFWRTYFLLLFIMQASATLAITYVPAAVSSQESIPAWVRFLCWVLLVLSFVFPFLVSTLVIDKLTVIAFSLLLPFTLMSVSYEPSFFVIYTMHMYVWIAIEVKLPPSFILKLDFCREGVTGSKKAVVRVDDVRRALFFIFFLFLGFFGTGNIASVNSFDPNFIILFVGIFSPFLMLCLLMIKIAIPFVIACCCLCTLAIFTNSRMDTLYWLVVIVGDFQAAQFLLLLKDTGSWLEIGESISHYFIAMTMVAVVMLTSYCVRFCTENQVLRSKHHLP</sequence>
<protein>
    <recommendedName>
        <fullName evidence="4 12">GPI ethanolamine phosphate transferase 1</fullName>
        <ecNumber evidence="12">2.-.-.-</ecNumber>
    </recommendedName>
</protein>
<keyword evidence="6 12" id="KW-0808">Transferase</keyword>
<evidence type="ECO:0000256" key="2">
    <source>
        <dbReference type="ARBA" id="ARBA00004687"/>
    </source>
</evidence>
<feature type="transmembrane region" description="Helical" evidence="12">
    <location>
        <begin position="643"/>
        <end position="664"/>
    </location>
</feature>
<evidence type="ECO:0000256" key="12">
    <source>
        <dbReference type="RuleBase" id="RU367138"/>
    </source>
</evidence>
<organism evidence="14">
    <name type="scientific">Trichuris suis</name>
    <name type="common">pig whipworm</name>
    <dbReference type="NCBI Taxonomy" id="68888"/>
    <lineage>
        <taxon>Eukaryota</taxon>
        <taxon>Metazoa</taxon>
        <taxon>Ecdysozoa</taxon>
        <taxon>Nematoda</taxon>
        <taxon>Enoplea</taxon>
        <taxon>Dorylaimia</taxon>
        <taxon>Trichinellida</taxon>
        <taxon>Trichuridae</taxon>
        <taxon>Trichuris</taxon>
    </lineage>
</organism>
<name>A0A085NLY8_9BILA</name>
<dbReference type="CDD" id="cd16020">
    <property type="entry name" value="GPI_EPT_1"/>
    <property type="match status" value="1"/>
</dbReference>
<comment type="pathway">
    <text evidence="2 12">Glycolipid biosynthesis; glycosylphosphatidylinositol-anchor biosynthesis.</text>
</comment>
<keyword evidence="9 12" id="KW-1133">Transmembrane helix</keyword>
<reference evidence="14" key="1">
    <citation type="journal article" date="2014" name="Nat. Genet.">
        <title>Genome and transcriptome of the porcine whipworm Trichuris suis.</title>
        <authorList>
            <person name="Jex A.R."/>
            <person name="Nejsum P."/>
            <person name="Schwarz E.M."/>
            <person name="Hu L."/>
            <person name="Young N.D."/>
            <person name="Hall R.S."/>
            <person name="Korhonen P.K."/>
            <person name="Liao S."/>
            <person name="Thamsborg S."/>
            <person name="Xia J."/>
            <person name="Xu P."/>
            <person name="Wang S."/>
            <person name="Scheerlinck J.P."/>
            <person name="Hofmann A."/>
            <person name="Sternberg P.W."/>
            <person name="Wang J."/>
            <person name="Gasser R.B."/>
        </authorList>
    </citation>
    <scope>NUCLEOTIDE SEQUENCE [LARGE SCALE GENOMIC DNA]</scope>
    <source>
        <strain evidence="14">DCEP-RM93F</strain>
    </source>
</reference>